<keyword evidence="2" id="KW-0472">Membrane</keyword>
<dbReference type="InterPro" id="IPR043504">
    <property type="entry name" value="Peptidase_S1_PA_chymotrypsin"/>
</dbReference>
<keyword evidence="2" id="KW-1133">Transmembrane helix</keyword>
<name>A0AAV7RS78_PLEWA</name>
<organism evidence="4 5">
    <name type="scientific">Pleurodeles waltl</name>
    <name type="common">Iberian ribbed newt</name>
    <dbReference type="NCBI Taxonomy" id="8319"/>
    <lineage>
        <taxon>Eukaryota</taxon>
        <taxon>Metazoa</taxon>
        <taxon>Chordata</taxon>
        <taxon>Craniata</taxon>
        <taxon>Vertebrata</taxon>
        <taxon>Euteleostomi</taxon>
        <taxon>Amphibia</taxon>
        <taxon>Batrachia</taxon>
        <taxon>Caudata</taxon>
        <taxon>Salamandroidea</taxon>
        <taxon>Salamandridae</taxon>
        <taxon>Pleurodelinae</taxon>
        <taxon>Pleurodeles</taxon>
    </lineage>
</organism>
<feature type="compositionally biased region" description="Basic and acidic residues" evidence="1">
    <location>
        <begin position="66"/>
        <end position="85"/>
    </location>
</feature>
<evidence type="ECO:0000313" key="5">
    <source>
        <dbReference type="Proteomes" id="UP001066276"/>
    </source>
</evidence>
<comment type="caution">
    <text evidence="4">The sequence shown here is derived from an EMBL/GenBank/DDBJ whole genome shotgun (WGS) entry which is preliminary data.</text>
</comment>
<evidence type="ECO:0000256" key="1">
    <source>
        <dbReference type="SAM" id="MobiDB-lite"/>
    </source>
</evidence>
<feature type="transmembrane region" description="Helical" evidence="2">
    <location>
        <begin position="327"/>
        <end position="351"/>
    </location>
</feature>
<dbReference type="AlphaFoldDB" id="A0AAV7RS78"/>
<accession>A0AAV7RS78</accession>
<dbReference type="EMBL" id="JANPWB010000009">
    <property type="protein sequence ID" value="KAJ1154360.1"/>
    <property type="molecule type" value="Genomic_DNA"/>
</dbReference>
<feature type="compositionally biased region" description="Basic and acidic residues" evidence="1">
    <location>
        <begin position="222"/>
        <end position="235"/>
    </location>
</feature>
<protein>
    <recommendedName>
        <fullName evidence="3">Peptidase S1 domain-containing protein</fullName>
    </recommendedName>
</protein>
<feature type="region of interest" description="Disordered" evidence="1">
    <location>
        <begin position="166"/>
        <end position="244"/>
    </location>
</feature>
<evidence type="ECO:0000256" key="2">
    <source>
        <dbReference type="SAM" id="Phobius"/>
    </source>
</evidence>
<feature type="region of interest" description="Disordered" evidence="1">
    <location>
        <begin position="59"/>
        <end position="85"/>
    </location>
</feature>
<feature type="region of interest" description="Disordered" evidence="1">
    <location>
        <begin position="278"/>
        <end position="317"/>
    </location>
</feature>
<keyword evidence="5" id="KW-1185">Reference proteome</keyword>
<dbReference type="SUPFAM" id="SSF50494">
    <property type="entry name" value="Trypsin-like serine proteases"/>
    <property type="match status" value="1"/>
</dbReference>
<gene>
    <name evidence="4" type="ORF">NDU88_007112</name>
</gene>
<evidence type="ECO:0000259" key="3">
    <source>
        <dbReference type="Pfam" id="PF00089"/>
    </source>
</evidence>
<feature type="domain" description="Peptidase S1" evidence="3">
    <location>
        <begin position="5"/>
        <end position="49"/>
    </location>
</feature>
<dbReference type="InterPro" id="IPR009003">
    <property type="entry name" value="Peptidase_S1_PA"/>
</dbReference>
<dbReference type="InterPro" id="IPR001254">
    <property type="entry name" value="Trypsin_dom"/>
</dbReference>
<dbReference type="Gene3D" id="2.40.10.10">
    <property type="entry name" value="Trypsin-like serine proteases"/>
    <property type="match status" value="1"/>
</dbReference>
<reference evidence="4" key="1">
    <citation type="journal article" date="2022" name="bioRxiv">
        <title>Sequencing and chromosome-scale assembly of the giantPleurodeles waltlgenome.</title>
        <authorList>
            <person name="Brown T."/>
            <person name="Elewa A."/>
            <person name="Iarovenko S."/>
            <person name="Subramanian E."/>
            <person name="Araus A.J."/>
            <person name="Petzold A."/>
            <person name="Susuki M."/>
            <person name="Suzuki K.-i.T."/>
            <person name="Hayashi T."/>
            <person name="Toyoda A."/>
            <person name="Oliveira C."/>
            <person name="Osipova E."/>
            <person name="Leigh N.D."/>
            <person name="Simon A."/>
            <person name="Yun M.H."/>
        </authorList>
    </citation>
    <scope>NUCLEOTIDE SEQUENCE</scope>
    <source>
        <strain evidence="4">20211129_DDA</strain>
        <tissue evidence="4">Liver</tissue>
    </source>
</reference>
<feature type="compositionally biased region" description="Basic and acidic residues" evidence="1">
    <location>
        <begin position="166"/>
        <end position="178"/>
    </location>
</feature>
<dbReference type="Proteomes" id="UP001066276">
    <property type="component" value="Chromosome 5"/>
</dbReference>
<dbReference type="GO" id="GO:0006508">
    <property type="term" value="P:proteolysis"/>
    <property type="evidence" value="ECO:0007669"/>
    <property type="project" value="InterPro"/>
</dbReference>
<proteinExistence type="predicted"/>
<keyword evidence="2" id="KW-0812">Transmembrane</keyword>
<dbReference type="Pfam" id="PF00089">
    <property type="entry name" value="Trypsin"/>
    <property type="match status" value="1"/>
</dbReference>
<sequence length="354" mass="39154">MLLFQGDSGGPLACQNKNKRWIVFGIRTVSLGCNKAAIFASTVKYINWIKEQTAQEGKPFIPRVSHTSESENKPEQRRQNSEKPKIKVLNQVINTPREGRSNLAVAAIVPYEGIHQLAITEPNILVTVDVRESTTLTANPVLIRSNNVRIIGPPEPTIVERALKENRPVPRPSNDNKVEPPAGFHKNTTIKPIVSLTGTGKVKRPNVTDKQSRRKTVTSSVPKRETTDSKAEATAKKIKATQRPDSTLGVTVNTEIPEKIVAKQVPAKSTAVRTPIIRAQEEPGTVGRSRKLNGKRPPQQARNIEEGNTEGQKAENSETLTKSELTFVFGVAIFFLIFMCFLLLIIGIVFLDKY</sequence>
<evidence type="ECO:0000313" key="4">
    <source>
        <dbReference type="EMBL" id="KAJ1154360.1"/>
    </source>
</evidence>
<dbReference type="GO" id="GO:0004252">
    <property type="term" value="F:serine-type endopeptidase activity"/>
    <property type="evidence" value="ECO:0007669"/>
    <property type="project" value="InterPro"/>
</dbReference>